<proteinExistence type="predicted"/>
<evidence type="ECO:0000313" key="3">
    <source>
        <dbReference type="Proteomes" id="UP000485058"/>
    </source>
</evidence>
<dbReference type="Proteomes" id="UP000485058">
    <property type="component" value="Unassembled WGS sequence"/>
</dbReference>
<dbReference type="EMBL" id="BLLF01000789">
    <property type="protein sequence ID" value="GFH14968.1"/>
    <property type="molecule type" value="Genomic_DNA"/>
</dbReference>
<comment type="caution">
    <text evidence="2">The sequence shown here is derived from an EMBL/GenBank/DDBJ whole genome shotgun (WGS) entry which is preliminary data.</text>
</comment>
<protein>
    <submittedName>
        <fullName evidence="2">Uncharacterized protein</fullName>
    </submittedName>
</protein>
<reference evidence="2 3" key="1">
    <citation type="submission" date="2020-02" db="EMBL/GenBank/DDBJ databases">
        <title>Draft genome sequence of Haematococcus lacustris strain NIES-144.</title>
        <authorList>
            <person name="Morimoto D."/>
            <person name="Nakagawa S."/>
            <person name="Yoshida T."/>
            <person name="Sawayama S."/>
        </authorList>
    </citation>
    <scope>NUCLEOTIDE SEQUENCE [LARGE SCALE GENOMIC DNA]</scope>
    <source>
        <strain evidence="2 3">NIES-144</strain>
    </source>
</reference>
<evidence type="ECO:0000256" key="1">
    <source>
        <dbReference type="SAM" id="SignalP"/>
    </source>
</evidence>
<dbReference type="AlphaFoldDB" id="A0A699Z6V5"/>
<keyword evidence="1" id="KW-0732">Signal</keyword>
<gene>
    <name evidence="2" type="ORF">HaLaN_11112</name>
</gene>
<feature type="non-terminal residue" evidence="2">
    <location>
        <position position="172"/>
    </location>
</feature>
<feature type="signal peptide" evidence="1">
    <location>
        <begin position="1"/>
        <end position="19"/>
    </location>
</feature>
<name>A0A699Z6V5_HAELA</name>
<organism evidence="2 3">
    <name type="scientific">Haematococcus lacustris</name>
    <name type="common">Green alga</name>
    <name type="synonym">Haematococcus pluvialis</name>
    <dbReference type="NCBI Taxonomy" id="44745"/>
    <lineage>
        <taxon>Eukaryota</taxon>
        <taxon>Viridiplantae</taxon>
        <taxon>Chlorophyta</taxon>
        <taxon>core chlorophytes</taxon>
        <taxon>Chlorophyceae</taxon>
        <taxon>CS clade</taxon>
        <taxon>Chlamydomonadales</taxon>
        <taxon>Haematococcaceae</taxon>
        <taxon>Haematococcus</taxon>
    </lineage>
</organism>
<feature type="chain" id="PRO_5025409673" evidence="1">
    <location>
        <begin position="20"/>
        <end position="172"/>
    </location>
</feature>
<evidence type="ECO:0000313" key="2">
    <source>
        <dbReference type="EMBL" id="GFH14968.1"/>
    </source>
</evidence>
<keyword evidence="3" id="KW-1185">Reference proteome</keyword>
<sequence length="172" mass="17630">MNNVAGALQLLADPAVLLALTVLPRYTTVTARSHNLPVPVAAPVAEARHHRHHAPHHRGRSRARAITTRTWFARRTPTAGRANANAASSLTGPAVELPAAVKAACVQRPCCACPARQVDAAQPASSLSHCEHALWPSAYPLGLDGPGGQAAIGAGTAAEGAAAEMTAAAREA</sequence>
<accession>A0A699Z6V5</accession>